<dbReference type="Proteomes" id="UP000663845">
    <property type="component" value="Unassembled WGS sequence"/>
</dbReference>
<sequence>MKLFDETNICSLFKLLFIFLLKLDMVISIRTRNTSNSTTNLSCYTCVEPIVGYTDHPDSCKHLNISSPLAASFIQECNSDNVDEYECRKVVISYRTVETYLRRDCVPKGLCSWKDRTNSMINTPVYDCVYTDERLQRLECIYCCNTPLCNNTILYRMSIQFIICLLLIRNFI</sequence>
<proteinExistence type="predicted"/>
<dbReference type="EMBL" id="CAJOAY010001218">
    <property type="protein sequence ID" value="CAF3812096.1"/>
    <property type="molecule type" value="Genomic_DNA"/>
</dbReference>
<dbReference type="EMBL" id="CAJNON010000009">
    <property type="protein sequence ID" value="CAF0761144.1"/>
    <property type="molecule type" value="Genomic_DNA"/>
</dbReference>
<dbReference type="Proteomes" id="UP000663844">
    <property type="component" value="Unassembled WGS sequence"/>
</dbReference>
<dbReference type="EMBL" id="CAJNOG010000018">
    <property type="protein sequence ID" value="CAF0765819.1"/>
    <property type="molecule type" value="Genomic_DNA"/>
</dbReference>
<comment type="caution">
    <text evidence="2">The sequence shown here is derived from an EMBL/GenBank/DDBJ whole genome shotgun (WGS) entry which is preliminary data.</text>
</comment>
<organism evidence="2 5">
    <name type="scientific">Adineta steineri</name>
    <dbReference type="NCBI Taxonomy" id="433720"/>
    <lineage>
        <taxon>Eukaryota</taxon>
        <taxon>Metazoa</taxon>
        <taxon>Spiralia</taxon>
        <taxon>Gnathifera</taxon>
        <taxon>Rotifera</taxon>
        <taxon>Eurotatoria</taxon>
        <taxon>Bdelloidea</taxon>
        <taxon>Adinetida</taxon>
        <taxon>Adinetidae</taxon>
        <taxon>Adineta</taxon>
    </lineage>
</organism>
<accession>A0A813QEA0</accession>
<dbReference type="AlphaFoldDB" id="A0A813QEA0"/>
<dbReference type="Proteomes" id="UP000663881">
    <property type="component" value="Unassembled WGS sequence"/>
</dbReference>
<evidence type="ECO:0000313" key="4">
    <source>
        <dbReference type="EMBL" id="CAF3812096.1"/>
    </source>
</evidence>
<reference evidence="2" key="1">
    <citation type="submission" date="2021-02" db="EMBL/GenBank/DDBJ databases">
        <authorList>
            <person name="Nowell W R."/>
        </authorList>
    </citation>
    <scope>NUCLEOTIDE SEQUENCE</scope>
</reference>
<dbReference type="EMBL" id="CAJOAZ010001409">
    <property type="protein sequence ID" value="CAF3810977.1"/>
    <property type="molecule type" value="Genomic_DNA"/>
</dbReference>
<protein>
    <submittedName>
        <fullName evidence="2">Uncharacterized protein</fullName>
    </submittedName>
</protein>
<name>A0A813QEA0_9BILA</name>
<dbReference type="OrthoDB" id="10012453at2759"/>
<evidence type="ECO:0000313" key="3">
    <source>
        <dbReference type="EMBL" id="CAF3810977.1"/>
    </source>
</evidence>
<evidence type="ECO:0000313" key="1">
    <source>
        <dbReference type="EMBL" id="CAF0761144.1"/>
    </source>
</evidence>
<gene>
    <name evidence="2" type="ORF">JYZ213_LOCUS3328</name>
    <name evidence="4" type="ORF">OKA104_LOCUS19125</name>
    <name evidence="3" type="ORF">OXD698_LOCUS18829</name>
    <name evidence="1" type="ORF">VCS650_LOCUS1815</name>
</gene>
<dbReference type="Proteomes" id="UP000663891">
    <property type="component" value="Unassembled WGS sequence"/>
</dbReference>
<evidence type="ECO:0000313" key="2">
    <source>
        <dbReference type="EMBL" id="CAF0765819.1"/>
    </source>
</evidence>
<evidence type="ECO:0000313" key="5">
    <source>
        <dbReference type="Proteomes" id="UP000663845"/>
    </source>
</evidence>